<dbReference type="RefSeq" id="WP_268780023.1">
    <property type="nucleotide sequence ID" value="NZ_JAPRAT010000014.1"/>
</dbReference>
<gene>
    <name evidence="1" type="ORF">OWO01_08505</name>
</gene>
<protein>
    <submittedName>
        <fullName evidence="1">NERD domain-containing protein</fullName>
    </submittedName>
</protein>
<proteinExistence type="predicted"/>
<dbReference type="EMBL" id="JAPRAT010000014">
    <property type="protein sequence ID" value="MCZ0703252.1"/>
    <property type="molecule type" value="Genomic_DNA"/>
</dbReference>
<dbReference type="AlphaFoldDB" id="A0A9J6RD73"/>
<sequence>MGQLIKLEDYISRYQRDVFHYPGQYIRLKQENWKKMIQMWETRISEPEEEDTEEPEQKFPFINFKQFFNRRKEIDVEEAETSQLPKTKEELKQQFLDMLFPFQLNWASSTISEMSFLDKSYQENLTLKYFMQRFPDTFLFMYHPIFQLKNASVDADIIMITPVSIEIIQLLERPSDQHFIAEDGRTWFVEENNVRKKIISPMISIRRTEKIVKSILAVNSLNIPVNNVVLSRTNHIQFYLEPYQTSFVGKDQHEQWLQEKRNFVSPLKHNQLKVAEALLSFSDTVAVNRPEWNQQDKEEF</sequence>
<reference evidence="1" key="1">
    <citation type="submission" date="2022-11" db="EMBL/GenBank/DDBJ databases">
        <title>WGS of Natronobacillus azotifigens 24KS-1, an anaerobic diazotrophic haloalkaliphile from soda-rich habitats.</title>
        <authorList>
            <person name="Sorokin D.Y."/>
            <person name="Merkel A.Y."/>
        </authorList>
    </citation>
    <scope>NUCLEOTIDE SEQUENCE</scope>
    <source>
        <strain evidence="1">24KS-1</strain>
    </source>
</reference>
<accession>A0A9J6RD73</accession>
<organism evidence="1 2">
    <name type="scientific">Natronobacillus azotifigens</name>
    <dbReference type="NCBI Taxonomy" id="472978"/>
    <lineage>
        <taxon>Bacteria</taxon>
        <taxon>Bacillati</taxon>
        <taxon>Bacillota</taxon>
        <taxon>Bacilli</taxon>
        <taxon>Bacillales</taxon>
        <taxon>Bacillaceae</taxon>
        <taxon>Natronobacillus</taxon>
    </lineage>
</organism>
<keyword evidence="2" id="KW-1185">Reference proteome</keyword>
<evidence type="ECO:0000313" key="1">
    <source>
        <dbReference type="EMBL" id="MCZ0703252.1"/>
    </source>
</evidence>
<evidence type="ECO:0000313" key="2">
    <source>
        <dbReference type="Proteomes" id="UP001084197"/>
    </source>
</evidence>
<name>A0A9J6RD73_9BACI</name>
<comment type="caution">
    <text evidence="1">The sequence shown here is derived from an EMBL/GenBank/DDBJ whole genome shotgun (WGS) entry which is preliminary data.</text>
</comment>
<dbReference type="Proteomes" id="UP001084197">
    <property type="component" value="Unassembled WGS sequence"/>
</dbReference>